<reference evidence="9" key="1">
    <citation type="submission" date="2025-08" db="UniProtKB">
        <authorList>
            <consortium name="RefSeq"/>
        </authorList>
    </citation>
    <scope>IDENTIFICATION</scope>
    <source>
        <tissue evidence="9">Muscle</tissue>
    </source>
</reference>
<dbReference type="InterPro" id="IPR033773">
    <property type="entry name" value="CBX7_C"/>
</dbReference>
<evidence type="ECO:0000256" key="5">
    <source>
        <dbReference type="ARBA" id="ARBA00023242"/>
    </source>
</evidence>
<feature type="compositionally biased region" description="Basic residues" evidence="6">
    <location>
        <begin position="337"/>
        <end position="346"/>
    </location>
</feature>
<keyword evidence="8" id="KW-1185">Reference proteome</keyword>
<dbReference type="PROSITE" id="PS00598">
    <property type="entry name" value="CHROMO_1"/>
    <property type="match status" value="2"/>
</dbReference>
<dbReference type="SMART" id="SM00298">
    <property type="entry name" value="CHROMO"/>
    <property type="match status" value="2"/>
</dbReference>
<dbReference type="PRINTS" id="PR00504">
    <property type="entry name" value="CHROMODOMAIN"/>
</dbReference>
<keyword evidence="4" id="KW-0804">Transcription</keyword>
<dbReference type="GO" id="GO:0032183">
    <property type="term" value="F:SUMO binding"/>
    <property type="evidence" value="ECO:0007669"/>
    <property type="project" value="TreeGrafter"/>
</dbReference>
<dbReference type="PROSITE" id="PS50013">
    <property type="entry name" value="CHROMO_2"/>
    <property type="match status" value="2"/>
</dbReference>
<keyword evidence="3" id="KW-0805">Transcription regulation</keyword>
<dbReference type="InterPro" id="IPR017984">
    <property type="entry name" value="Chromo_dom_subgr"/>
</dbReference>
<dbReference type="PANTHER" id="PTHR46727">
    <property type="entry name" value="E3 SUMO-PROTEIN LIGASE CBX4"/>
    <property type="match status" value="1"/>
</dbReference>
<proteinExistence type="predicted"/>
<feature type="compositionally biased region" description="Basic and acidic residues" evidence="6">
    <location>
        <begin position="481"/>
        <end position="490"/>
    </location>
</feature>
<dbReference type="AlphaFoldDB" id="A0A6I9PWP2"/>
<dbReference type="GO" id="GO:0061665">
    <property type="term" value="F:SUMO ligase activity"/>
    <property type="evidence" value="ECO:0007669"/>
    <property type="project" value="TreeGrafter"/>
</dbReference>
<name>A0A6I9PWP2_9TELE</name>
<dbReference type="Gene3D" id="2.40.50.40">
    <property type="match status" value="2"/>
</dbReference>
<dbReference type="Pfam" id="PF17218">
    <property type="entry name" value="CBX7_C"/>
    <property type="match status" value="2"/>
</dbReference>
<dbReference type="GO" id="GO:0016925">
    <property type="term" value="P:protein sumoylation"/>
    <property type="evidence" value="ECO:0007669"/>
    <property type="project" value="TreeGrafter"/>
</dbReference>
<organism evidence="8 9">
    <name type="scientific">Notothenia coriiceps</name>
    <name type="common">black rockcod</name>
    <dbReference type="NCBI Taxonomy" id="8208"/>
    <lineage>
        <taxon>Eukaryota</taxon>
        <taxon>Metazoa</taxon>
        <taxon>Chordata</taxon>
        <taxon>Craniata</taxon>
        <taxon>Vertebrata</taxon>
        <taxon>Euteleostomi</taxon>
        <taxon>Actinopterygii</taxon>
        <taxon>Neopterygii</taxon>
        <taxon>Teleostei</taxon>
        <taxon>Neoteleostei</taxon>
        <taxon>Acanthomorphata</taxon>
        <taxon>Eupercaria</taxon>
        <taxon>Perciformes</taxon>
        <taxon>Notothenioidei</taxon>
        <taxon>Nototheniidae</taxon>
        <taxon>Notothenia</taxon>
    </lineage>
</organism>
<comment type="subcellular location">
    <subcellularLocation>
        <location evidence="1">Nucleus</location>
    </subcellularLocation>
</comment>
<feature type="region of interest" description="Disordered" evidence="6">
    <location>
        <begin position="797"/>
        <end position="820"/>
    </location>
</feature>
<evidence type="ECO:0000256" key="3">
    <source>
        <dbReference type="ARBA" id="ARBA00023015"/>
    </source>
</evidence>
<feature type="domain" description="Chromo" evidence="7">
    <location>
        <begin position="626"/>
        <end position="684"/>
    </location>
</feature>
<dbReference type="InterPro" id="IPR016197">
    <property type="entry name" value="Chromo-like_dom_sf"/>
</dbReference>
<evidence type="ECO:0000313" key="8">
    <source>
        <dbReference type="Proteomes" id="UP000504611"/>
    </source>
</evidence>
<evidence type="ECO:0000259" key="7">
    <source>
        <dbReference type="PROSITE" id="PS50013"/>
    </source>
</evidence>
<feature type="compositionally biased region" description="Polar residues" evidence="6">
    <location>
        <begin position="914"/>
        <end position="928"/>
    </location>
</feature>
<dbReference type="InterPro" id="IPR043531">
    <property type="entry name" value="CBX4"/>
</dbReference>
<dbReference type="SUPFAM" id="SSF54160">
    <property type="entry name" value="Chromo domain-like"/>
    <property type="match status" value="2"/>
</dbReference>
<gene>
    <name evidence="9" type="primary">cbx4</name>
</gene>
<sequence>MELPAAGEHVFAVEGIEKKRIRKGKIEYLVKWRGWSPKYNTWEPEENILDPRLLVAFQHRERQEQLMGYRKRGPKPKHLLLQVPSFARRSCIPAGFTDSSQDAEVSLKSDPIPVQRPQAQQYQLNSKKHHQYQPSTHEVPADQPINGKKKFIYQLNSKKHHHYEPDPNMYEAQASRLKEVVKVQEPGSKPANPGWNLPLALQQKWIRDKDTGCLSKVKELAVEVRKPAVKDAESEHALKPNPKDATLPSSISSKMKIIKNKNKNGRIVIVMSKYMDGKVNGAKGKHGESSSEVKLQNAKPSENSPAHTTKIVEHPENGIPKELCNGSSLPAAEHPIKCSHKDRHFSKPSPSTAEEYNTEVARGQADLPEDLPLQLTASSPLTSWSVDSNILTPTSVETIRIPSFPNDRKRKLSDPVEDRSISKTYLSSRSFSVPSTVVTPPQDKPMDLHCSGPRHSSTCTFEVVDSQEEPMDLSCPKTKTQVEPEVHPEPEPAVTNTPPVVEETQKSTEKCKEAPVKKVSPFMGNIIITDITTNSLTVTFKEYVSLCSVDLSDFACPPVPDIPLQQPSSGAPPPHSETGARSNNRANVRSVLPTAVPGNRKRRDDVLSRLRIMGIMELSAVGESVFAAESILKRRIRRGCWEYLVKWKGWSQKYSTWEPEENILDARLFAAFEERERERELFGPKKRGPKPETFLLKAKAKEKTYEFRREAPRAIQVSYPTPEPVITPRAREGLRTVVPTIFPPSAVNRGESVQIRPPEPERRPRTTPSAALTDLELGVRIPKKRGRKPKLHLHFNETVDGGLSEEPNTKRSRSLEEPVSHGFSNMSRHLLHHGEASDHSLMQLTRRFEEKTTITPKHSSSEQRHAGLSFSAFNSDVRKRDQLKHMTKCLMSVRRPSSSAEHRKHQVKECSQPAVRSTENSDKATQPASCWTPRLTNLDTVTVTDVTMNLLTVTVRESSTEKGFFREKR</sequence>
<dbReference type="RefSeq" id="XP_010792597.1">
    <property type="nucleotide sequence ID" value="XM_010794295.1"/>
</dbReference>
<dbReference type="FunFam" id="2.40.50.40:FF:000006">
    <property type="entry name" value="Chromobox protein homolog 7"/>
    <property type="match status" value="2"/>
</dbReference>
<feature type="region of interest" description="Disordered" evidence="6">
    <location>
        <begin position="893"/>
        <end position="928"/>
    </location>
</feature>
<feature type="compositionally biased region" description="Polar residues" evidence="6">
    <location>
        <begin position="430"/>
        <end position="439"/>
    </location>
</feature>
<feature type="region of interest" description="Disordered" evidence="6">
    <location>
        <begin position="481"/>
        <end position="500"/>
    </location>
</feature>
<evidence type="ECO:0000256" key="6">
    <source>
        <dbReference type="SAM" id="MobiDB-lite"/>
    </source>
</evidence>
<dbReference type="Proteomes" id="UP000504611">
    <property type="component" value="Unplaced"/>
</dbReference>
<dbReference type="InterPro" id="IPR000953">
    <property type="entry name" value="Chromo/chromo_shadow_dom"/>
</dbReference>
<keyword evidence="9" id="KW-0436">Ligase</keyword>
<dbReference type="InterPro" id="IPR023779">
    <property type="entry name" value="Chromodomain_CS"/>
</dbReference>
<protein>
    <submittedName>
        <fullName evidence="9">E3 SUMO-protein ligase CBX4</fullName>
    </submittedName>
</protein>
<evidence type="ECO:0000313" key="9">
    <source>
        <dbReference type="RefSeq" id="XP_010792597.1"/>
    </source>
</evidence>
<dbReference type="OrthoDB" id="1918685at2759"/>
<dbReference type="Pfam" id="PF00385">
    <property type="entry name" value="Chromo"/>
    <property type="match status" value="2"/>
</dbReference>
<feature type="region of interest" description="Disordered" evidence="6">
    <location>
        <begin position="229"/>
        <end position="249"/>
    </location>
</feature>
<feature type="region of interest" description="Disordered" evidence="6">
    <location>
        <begin position="280"/>
        <end position="308"/>
    </location>
</feature>
<feature type="compositionally biased region" description="Basic and acidic residues" evidence="6">
    <location>
        <begin position="807"/>
        <end position="819"/>
    </location>
</feature>
<dbReference type="KEGG" id="ncc:104965337"/>
<feature type="domain" description="Chromo" evidence="7">
    <location>
        <begin position="11"/>
        <end position="69"/>
    </location>
</feature>
<feature type="compositionally biased region" description="Basic and acidic residues" evidence="6">
    <location>
        <begin position="229"/>
        <end position="242"/>
    </location>
</feature>
<accession>A0A6I9PWP2</accession>
<feature type="region of interest" description="Disordered" evidence="6">
    <location>
        <begin position="430"/>
        <end position="450"/>
    </location>
</feature>
<feature type="compositionally biased region" description="Polar residues" evidence="6">
    <location>
        <begin position="292"/>
        <end position="307"/>
    </location>
</feature>
<feature type="region of interest" description="Disordered" evidence="6">
    <location>
        <begin position="742"/>
        <end position="769"/>
    </location>
</feature>
<evidence type="ECO:0000256" key="4">
    <source>
        <dbReference type="ARBA" id="ARBA00023163"/>
    </source>
</evidence>
<dbReference type="CDD" id="cd18627">
    <property type="entry name" value="CD_polycomb_like"/>
    <property type="match status" value="1"/>
</dbReference>
<evidence type="ECO:0000256" key="1">
    <source>
        <dbReference type="ARBA" id="ARBA00004123"/>
    </source>
</evidence>
<keyword evidence="2" id="KW-0678">Repressor</keyword>
<keyword evidence="5" id="KW-0539">Nucleus</keyword>
<dbReference type="CDD" id="cd18645">
    <property type="entry name" value="CD_Cbx4"/>
    <property type="match status" value="1"/>
</dbReference>
<dbReference type="GO" id="GO:0000122">
    <property type="term" value="P:negative regulation of transcription by RNA polymerase II"/>
    <property type="evidence" value="ECO:0007669"/>
    <property type="project" value="TreeGrafter"/>
</dbReference>
<dbReference type="CTD" id="8535"/>
<dbReference type="InterPro" id="IPR023780">
    <property type="entry name" value="Chromo_domain"/>
</dbReference>
<feature type="region of interest" description="Disordered" evidence="6">
    <location>
        <begin position="335"/>
        <end position="360"/>
    </location>
</feature>
<dbReference type="GO" id="GO:0035102">
    <property type="term" value="C:PRC1 complex"/>
    <property type="evidence" value="ECO:0007669"/>
    <property type="project" value="TreeGrafter"/>
</dbReference>
<evidence type="ECO:0000256" key="2">
    <source>
        <dbReference type="ARBA" id="ARBA00022491"/>
    </source>
</evidence>
<dbReference type="PANTHER" id="PTHR46727:SF4">
    <property type="entry name" value="E3 SUMO-PROTEIN LIGASE CBX4"/>
    <property type="match status" value="1"/>
</dbReference>
<dbReference type="GO" id="GO:0016874">
    <property type="term" value="F:ligase activity"/>
    <property type="evidence" value="ECO:0007669"/>
    <property type="project" value="UniProtKB-KW"/>
</dbReference>
<feature type="region of interest" description="Disordered" evidence="6">
    <location>
        <begin position="560"/>
        <end position="586"/>
    </location>
</feature>
<dbReference type="GeneID" id="104965337"/>